<dbReference type="GO" id="GO:0016757">
    <property type="term" value="F:glycosyltransferase activity"/>
    <property type="evidence" value="ECO:0007669"/>
    <property type="project" value="UniProtKB-KW"/>
</dbReference>
<comment type="caution">
    <text evidence="4">The sequence shown here is derived from an EMBL/GenBank/DDBJ whole genome shotgun (WGS) entry which is preliminary data.</text>
</comment>
<comment type="similarity">
    <text evidence="1">Belongs to the glycosyltransferase group 1 family. Glycosyltransferase 4 subfamily.</text>
</comment>
<dbReference type="Proteomes" id="UP000185860">
    <property type="component" value="Unassembled WGS sequence"/>
</dbReference>
<evidence type="ECO:0000256" key="1">
    <source>
        <dbReference type="ARBA" id="ARBA00009481"/>
    </source>
</evidence>
<dbReference type="PANTHER" id="PTHR12526">
    <property type="entry name" value="GLYCOSYLTRANSFERASE"/>
    <property type="match status" value="1"/>
</dbReference>
<dbReference type="RefSeq" id="WP_073593856.1">
    <property type="nucleotide sequence ID" value="NZ_MRCE01000011.1"/>
</dbReference>
<evidence type="ECO:0000256" key="3">
    <source>
        <dbReference type="ARBA" id="ARBA00022679"/>
    </source>
</evidence>
<keyword evidence="2" id="KW-0328">Glycosyltransferase</keyword>
<dbReference type="STRING" id="454136.NIES2119_12745"/>
<dbReference type="SUPFAM" id="SSF53756">
    <property type="entry name" value="UDP-Glycosyltransferase/glycogen phosphorylase"/>
    <property type="match status" value="1"/>
</dbReference>
<accession>A0A1U7IKA4</accession>
<evidence type="ECO:0000256" key="2">
    <source>
        <dbReference type="ARBA" id="ARBA00022676"/>
    </source>
</evidence>
<evidence type="ECO:0000313" key="4">
    <source>
        <dbReference type="EMBL" id="OKH37568.1"/>
    </source>
</evidence>
<name>A0A1U7IKA4_9CYAN</name>
<organism evidence="4 5">
    <name type="scientific">[Phormidium ambiguum] IAM M-71</name>
    <dbReference type="NCBI Taxonomy" id="454136"/>
    <lineage>
        <taxon>Bacteria</taxon>
        <taxon>Bacillati</taxon>
        <taxon>Cyanobacteriota</taxon>
        <taxon>Cyanophyceae</taxon>
        <taxon>Oscillatoriophycideae</taxon>
        <taxon>Aerosakkonematales</taxon>
        <taxon>Aerosakkonemataceae</taxon>
        <taxon>Floridanema</taxon>
    </lineage>
</organism>
<dbReference type="EMBL" id="MRCE01000011">
    <property type="protein sequence ID" value="OKH37568.1"/>
    <property type="molecule type" value="Genomic_DNA"/>
</dbReference>
<dbReference type="OrthoDB" id="9802525at2"/>
<keyword evidence="3 4" id="KW-0808">Transferase</keyword>
<dbReference type="Pfam" id="PF13692">
    <property type="entry name" value="Glyco_trans_1_4"/>
    <property type="match status" value="1"/>
</dbReference>
<dbReference type="Gene3D" id="3.40.50.2000">
    <property type="entry name" value="Glycogen Phosphorylase B"/>
    <property type="match status" value="2"/>
</dbReference>
<reference evidence="4 5" key="1">
    <citation type="submission" date="2016-11" db="EMBL/GenBank/DDBJ databases">
        <title>Draft Genome Sequences of Nine Cyanobacterial Strains from Diverse Habitats.</title>
        <authorList>
            <person name="Zhu T."/>
            <person name="Hou S."/>
            <person name="Lu X."/>
            <person name="Hess W.R."/>
        </authorList>
    </citation>
    <scope>NUCLEOTIDE SEQUENCE [LARGE SCALE GENOMIC DNA]</scope>
    <source>
        <strain evidence="4 5">IAM M-71</strain>
    </source>
</reference>
<dbReference type="PANTHER" id="PTHR12526:SF640">
    <property type="entry name" value="COLANIC ACID BIOSYNTHESIS GLYCOSYLTRANSFERASE WCAL-RELATED"/>
    <property type="match status" value="1"/>
</dbReference>
<dbReference type="AlphaFoldDB" id="A0A1U7IKA4"/>
<gene>
    <name evidence="4" type="ORF">NIES2119_12745</name>
</gene>
<evidence type="ECO:0000313" key="5">
    <source>
        <dbReference type="Proteomes" id="UP000185860"/>
    </source>
</evidence>
<protein>
    <submittedName>
        <fullName evidence="4">Glycosyl transferase group 1</fullName>
    </submittedName>
</protein>
<sequence>MNGDKRYLFVFLEIVGVEGGIQSYIKDIWRAYLGLPEQPTADVFLLRDAPVKNNPFATKTLRFHYFKTINPMLGRLWMIAALIIYILRYRPHHVFCGHINLAPLIQSLCQTIGIPYTVLTYGKEVWEPLPEKYKKALQQASGIWTISRYSRDQACQANQIHPKFVEFLPCCVDGEVFTPGEKNPTLVEKYNLAGARVLMTVARLWSGDIYKGVDVTIRALPAIAQAFPNVKYLVIGRGDDQPRLAQLAKDLGVADRVVFAGFVPTEQLVEHYRLADAYIMPSQEGFGIVYLEAMACGVPVLSGDADGSADPLQDGRLGWRVPHRNPEAVAAACQEILQGNDQRCDRKWLRKESLAQFGRDAFRQRLRELLSATDRAAVR</sequence>
<proteinExistence type="inferred from homology"/>